<evidence type="ECO:0000313" key="2">
    <source>
        <dbReference type="EMBL" id="OBQ22244.1"/>
    </source>
</evidence>
<feature type="transmembrane region" description="Helical" evidence="1">
    <location>
        <begin position="92"/>
        <end position="110"/>
    </location>
</feature>
<feature type="transmembrane region" description="Helical" evidence="1">
    <location>
        <begin position="130"/>
        <end position="158"/>
    </location>
</feature>
<evidence type="ECO:0000313" key="3">
    <source>
        <dbReference type="Proteomes" id="UP000092382"/>
    </source>
</evidence>
<dbReference type="AlphaFoldDB" id="A0A1B7VP91"/>
<proteinExistence type="predicted"/>
<keyword evidence="1" id="KW-1133">Transmembrane helix</keyword>
<feature type="transmembrane region" description="Helical" evidence="1">
    <location>
        <begin position="18"/>
        <end position="42"/>
    </location>
</feature>
<evidence type="ECO:0000256" key="1">
    <source>
        <dbReference type="SAM" id="Phobius"/>
    </source>
</evidence>
<dbReference type="PATRIC" id="fig|1710894.3.peg.1725"/>
<keyword evidence="1" id="KW-0472">Membrane</keyword>
<protein>
    <recommendedName>
        <fullName evidence="4">DUF4149 domain-containing protein</fullName>
    </recommendedName>
</protein>
<organism evidence="2 3">
    <name type="scientific">Aphanizomenon flos-aquae LD13</name>
    <dbReference type="NCBI Taxonomy" id="1710894"/>
    <lineage>
        <taxon>Bacteria</taxon>
        <taxon>Bacillati</taxon>
        <taxon>Cyanobacteriota</taxon>
        <taxon>Cyanophyceae</taxon>
        <taxon>Nostocales</taxon>
        <taxon>Aphanizomenonaceae</taxon>
        <taxon>Aphanizomenon</taxon>
    </lineage>
</organism>
<comment type="caution">
    <text evidence="2">The sequence shown here is derived from an EMBL/GenBank/DDBJ whole genome shotgun (WGS) entry which is preliminary data.</text>
</comment>
<dbReference type="STRING" id="1803587.GCA_001593825_02277"/>
<feature type="transmembrane region" description="Helical" evidence="1">
    <location>
        <begin position="62"/>
        <end position="80"/>
    </location>
</feature>
<dbReference type="EMBL" id="LJOY01000063">
    <property type="protein sequence ID" value="OBQ22244.1"/>
    <property type="molecule type" value="Genomic_DNA"/>
</dbReference>
<dbReference type="Proteomes" id="UP000092382">
    <property type="component" value="Unassembled WGS sequence"/>
</dbReference>
<gene>
    <name evidence="2" type="ORF">AN481_15760</name>
</gene>
<accession>A0A1B7VP91</accession>
<name>A0A1B7VP91_APHFL</name>
<keyword evidence="1" id="KW-0812">Transmembrane</keyword>
<evidence type="ECO:0008006" key="4">
    <source>
        <dbReference type="Google" id="ProtNLM"/>
    </source>
</evidence>
<reference evidence="2 3" key="1">
    <citation type="submission" date="2015-09" db="EMBL/GenBank/DDBJ databases">
        <title>Whole genome shotgun sequence assembly of Aphanizomenon flos-aquae UKL13.</title>
        <authorList>
            <person name="Driscoll C."/>
        </authorList>
    </citation>
    <scope>NUCLEOTIDE SEQUENCE [LARGE SCALE GENOMIC DNA]</scope>
    <source>
        <strain evidence="2">MDT13</strain>
    </source>
</reference>
<sequence>MNAISNLEFKRSTWQTTILLILGFWLSASLVLDWVIMPSLYFAGMMNQANFSTAGYVVFGNFNRLELLSAAVVLTAVLAISKTKSHWGLSSIALSGLLLTVALLDTYFLTPQMCALGANLSLLSSNPVPATMNILHGGYFCLEVVKILSGGILLNLCWREA</sequence>